<dbReference type="InterPro" id="IPR046879">
    <property type="entry name" value="KANL3/Tex30_Abhydrolase"/>
</dbReference>
<proteinExistence type="predicted"/>
<evidence type="ECO:0000256" key="1">
    <source>
        <dbReference type="SAM" id="MobiDB-lite"/>
    </source>
</evidence>
<evidence type="ECO:0000313" key="4">
    <source>
        <dbReference type="Proteomes" id="UP001497444"/>
    </source>
</evidence>
<dbReference type="Pfam" id="PF20408">
    <property type="entry name" value="Abhydrolase_11"/>
    <property type="match status" value="1"/>
</dbReference>
<dbReference type="Proteomes" id="UP001497444">
    <property type="component" value="Chromosome 13"/>
</dbReference>
<gene>
    <name evidence="3" type="ORF">CSSPJE1EN1_LOCUS6549</name>
</gene>
<keyword evidence="4" id="KW-1185">Reference proteome</keyword>
<dbReference type="InterPro" id="IPR026555">
    <property type="entry name" value="NSL3/Tex30"/>
</dbReference>
<feature type="compositionally biased region" description="Basic and acidic residues" evidence="1">
    <location>
        <begin position="1"/>
        <end position="14"/>
    </location>
</feature>
<accession>A0ABP0W544</accession>
<name>A0ABP0W544_9BRYO</name>
<feature type="region of interest" description="Disordered" evidence="1">
    <location>
        <begin position="1"/>
        <end position="30"/>
    </location>
</feature>
<dbReference type="PANTHER" id="PTHR13136">
    <property type="entry name" value="TESTIS DEVELOPMENT PROTEIN PRTD"/>
    <property type="match status" value="1"/>
</dbReference>
<dbReference type="InterPro" id="IPR029058">
    <property type="entry name" value="AB_hydrolase_fold"/>
</dbReference>
<dbReference type="PANTHER" id="PTHR13136:SF11">
    <property type="entry name" value="TESTIS-EXPRESSED PROTEIN 30"/>
    <property type="match status" value="1"/>
</dbReference>
<sequence>MAELRPSKRAREDDTGGVSETEEQSSRRAPVVVFAHGAGGNSSHEWMVRWKELLASATNAVEVFTFDYPYCANGKRGPPPKAEKLVDSHIAEIEKAVEKHSGHPLVLIGKSMGSRVSCMVAGKKDTKVAAVVCLGYPLKGAKGPLRDTTLLELQAPVLFVQGSKDNMCPLNELEKVRKKMTVKNDLHVVEGGDHSLKQSKRVDGMTQDDAERSALDHIQRFLVEVLDDVP</sequence>
<dbReference type="EMBL" id="OZ020108">
    <property type="protein sequence ID" value="CAK9261071.1"/>
    <property type="molecule type" value="Genomic_DNA"/>
</dbReference>
<evidence type="ECO:0000313" key="3">
    <source>
        <dbReference type="EMBL" id="CAK9261071.1"/>
    </source>
</evidence>
<feature type="domain" description="KANL3/Tex30 alpha/beta hydrolase-like" evidence="2">
    <location>
        <begin position="30"/>
        <end position="221"/>
    </location>
</feature>
<evidence type="ECO:0000259" key="2">
    <source>
        <dbReference type="Pfam" id="PF20408"/>
    </source>
</evidence>
<dbReference type="Gene3D" id="3.40.50.1820">
    <property type="entry name" value="alpha/beta hydrolase"/>
    <property type="match status" value="1"/>
</dbReference>
<reference evidence="3" key="1">
    <citation type="submission" date="2024-02" db="EMBL/GenBank/DDBJ databases">
        <authorList>
            <consortium name="ELIXIR-Norway"/>
            <consortium name="Elixir Norway"/>
        </authorList>
    </citation>
    <scope>NUCLEOTIDE SEQUENCE</scope>
</reference>
<organism evidence="3 4">
    <name type="scientific">Sphagnum jensenii</name>
    <dbReference type="NCBI Taxonomy" id="128206"/>
    <lineage>
        <taxon>Eukaryota</taxon>
        <taxon>Viridiplantae</taxon>
        <taxon>Streptophyta</taxon>
        <taxon>Embryophyta</taxon>
        <taxon>Bryophyta</taxon>
        <taxon>Sphagnophytina</taxon>
        <taxon>Sphagnopsida</taxon>
        <taxon>Sphagnales</taxon>
        <taxon>Sphagnaceae</taxon>
        <taxon>Sphagnum</taxon>
    </lineage>
</organism>
<protein>
    <recommendedName>
        <fullName evidence="2">KANL3/Tex30 alpha/beta hydrolase-like domain-containing protein</fullName>
    </recommendedName>
</protein>
<dbReference type="SUPFAM" id="SSF53474">
    <property type="entry name" value="alpha/beta-Hydrolases"/>
    <property type="match status" value="1"/>
</dbReference>